<protein>
    <recommendedName>
        <fullName evidence="2">histidine kinase</fullName>
        <ecNumber evidence="2">2.7.13.3</ecNumber>
    </recommendedName>
</protein>
<proteinExistence type="predicted"/>
<dbReference type="SUPFAM" id="SSF47384">
    <property type="entry name" value="Homodimeric domain of signal transducing histidine kinase"/>
    <property type="match status" value="1"/>
</dbReference>
<dbReference type="PROSITE" id="PS50109">
    <property type="entry name" value="HIS_KIN"/>
    <property type="match status" value="1"/>
</dbReference>
<feature type="modified residue" description="4-aspartylphosphate" evidence="9">
    <location>
        <position position="462"/>
    </location>
</feature>
<dbReference type="PRINTS" id="PR00344">
    <property type="entry name" value="BCTRLSENSOR"/>
</dbReference>
<reference evidence="14" key="1">
    <citation type="submission" date="2020-12" db="EMBL/GenBank/DDBJ databases">
        <title>Desulfobium dissulfuricans gen. nov., sp. nov., a novel mesophilic, sulfate-reducing bacterium isolated from a deep-sea hydrothermal vent.</title>
        <authorList>
            <person name="Hashimoto Y."/>
            <person name="Tame A."/>
            <person name="Sawayama S."/>
            <person name="Miyazaki J."/>
            <person name="Takai K."/>
            <person name="Nakagawa S."/>
        </authorList>
    </citation>
    <scope>NUCLEOTIDE SEQUENCE</scope>
    <source>
        <strain evidence="14">GF1</strain>
    </source>
</reference>
<dbReference type="InterPro" id="IPR001789">
    <property type="entry name" value="Sig_transdc_resp-reg_receiver"/>
</dbReference>
<gene>
    <name evidence="14" type="ORF">GF1_13480</name>
</gene>
<dbReference type="InterPro" id="IPR035965">
    <property type="entry name" value="PAS-like_dom_sf"/>
</dbReference>
<keyword evidence="8" id="KW-0902">Two-component regulatory system</keyword>
<dbReference type="InterPro" id="IPR000014">
    <property type="entry name" value="PAS"/>
</dbReference>
<keyword evidence="5" id="KW-0547">Nucleotide-binding</keyword>
<feature type="domain" description="PAC" evidence="13">
    <location>
        <begin position="96"/>
        <end position="146"/>
    </location>
</feature>
<dbReference type="SMART" id="SM00448">
    <property type="entry name" value="REC"/>
    <property type="match status" value="1"/>
</dbReference>
<dbReference type="InterPro" id="IPR011006">
    <property type="entry name" value="CheY-like_superfamily"/>
</dbReference>
<dbReference type="RefSeq" id="WP_267928847.1">
    <property type="nucleotide sequence ID" value="NZ_AP024233.1"/>
</dbReference>
<dbReference type="Gene3D" id="3.40.50.2300">
    <property type="match status" value="1"/>
</dbReference>
<dbReference type="InterPro" id="IPR003594">
    <property type="entry name" value="HATPase_dom"/>
</dbReference>
<keyword evidence="3 9" id="KW-0597">Phosphoprotein</keyword>
<evidence type="ECO:0000256" key="7">
    <source>
        <dbReference type="ARBA" id="ARBA00022840"/>
    </source>
</evidence>
<dbReference type="InterPro" id="IPR000700">
    <property type="entry name" value="PAS-assoc_C"/>
</dbReference>
<feature type="domain" description="PAS" evidence="12">
    <location>
        <begin position="20"/>
        <end position="94"/>
    </location>
</feature>
<evidence type="ECO:0000259" key="10">
    <source>
        <dbReference type="PROSITE" id="PS50109"/>
    </source>
</evidence>
<dbReference type="EMBL" id="AP024233">
    <property type="protein sequence ID" value="BCO08972.1"/>
    <property type="molecule type" value="Genomic_DNA"/>
</dbReference>
<dbReference type="EC" id="2.7.13.3" evidence="2"/>
<accession>A0A915U1X4</accession>
<keyword evidence="6" id="KW-0418">Kinase</keyword>
<dbReference type="CDD" id="cd00130">
    <property type="entry name" value="PAS"/>
    <property type="match status" value="1"/>
</dbReference>
<dbReference type="PROSITE" id="PS50112">
    <property type="entry name" value="PAS"/>
    <property type="match status" value="1"/>
</dbReference>
<dbReference type="Pfam" id="PF00512">
    <property type="entry name" value="HisKA"/>
    <property type="match status" value="1"/>
</dbReference>
<dbReference type="SMART" id="SM00388">
    <property type="entry name" value="HisKA"/>
    <property type="match status" value="1"/>
</dbReference>
<evidence type="ECO:0000256" key="8">
    <source>
        <dbReference type="ARBA" id="ARBA00023012"/>
    </source>
</evidence>
<dbReference type="PROSITE" id="PS50110">
    <property type="entry name" value="RESPONSE_REGULATORY"/>
    <property type="match status" value="1"/>
</dbReference>
<dbReference type="SMART" id="SM00387">
    <property type="entry name" value="HATPase_c"/>
    <property type="match status" value="1"/>
</dbReference>
<dbReference type="InterPro" id="IPR036890">
    <property type="entry name" value="HATPase_C_sf"/>
</dbReference>
<dbReference type="NCBIfam" id="TIGR00229">
    <property type="entry name" value="sensory_box"/>
    <property type="match status" value="1"/>
</dbReference>
<dbReference type="GO" id="GO:0000155">
    <property type="term" value="F:phosphorelay sensor kinase activity"/>
    <property type="evidence" value="ECO:0007669"/>
    <property type="project" value="InterPro"/>
</dbReference>
<dbReference type="InterPro" id="IPR003661">
    <property type="entry name" value="HisK_dim/P_dom"/>
</dbReference>
<keyword evidence="15" id="KW-1185">Reference proteome</keyword>
<evidence type="ECO:0000256" key="4">
    <source>
        <dbReference type="ARBA" id="ARBA00022679"/>
    </source>
</evidence>
<dbReference type="Gene3D" id="3.30.450.20">
    <property type="entry name" value="PAS domain"/>
    <property type="match status" value="1"/>
</dbReference>
<evidence type="ECO:0000313" key="14">
    <source>
        <dbReference type="EMBL" id="BCO08972.1"/>
    </source>
</evidence>
<dbReference type="InterPro" id="IPR004358">
    <property type="entry name" value="Sig_transdc_His_kin-like_C"/>
</dbReference>
<evidence type="ECO:0000256" key="2">
    <source>
        <dbReference type="ARBA" id="ARBA00012438"/>
    </source>
</evidence>
<dbReference type="Gene3D" id="1.10.287.130">
    <property type="match status" value="1"/>
</dbReference>
<dbReference type="CDD" id="cd00082">
    <property type="entry name" value="HisKA"/>
    <property type="match status" value="1"/>
</dbReference>
<evidence type="ECO:0000256" key="5">
    <source>
        <dbReference type="ARBA" id="ARBA00022741"/>
    </source>
</evidence>
<evidence type="ECO:0000313" key="15">
    <source>
        <dbReference type="Proteomes" id="UP001063350"/>
    </source>
</evidence>
<dbReference type="CDD" id="cd17546">
    <property type="entry name" value="REC_hyHK_CKI1_RcsC-like"/>
    <property type="match status" value="1"/>
</dbReference>
<feature type="domain" description="Response regulatory" evidence="11">
    <location>
        <begin position="411"/>
        <end position="527"/>
    </location>
</feature>
<evidence type="ECO:0000259" key="13">
    <source>
        <dbReference type="PROSITE" id="PS50113"/>
    </source>
</evidence>
<keyword evidence="4" id="KW-0808">Transferase</keyword>
<comment type="catalytic activity">
    <reaction evidence="1">
        <text>ATP + protein L-histidine = ADP + protein N-phospho-L-histidine.</text>
        <dbReference type="EC" id="2.7.13.3"/>
    </reaction>
</comment>
<evidence type="ECO:0000256" key="1">
    <source>
        <dbReference type="ARBA" id="ARBA00000085"/>
    </source>
</evidence>
<dbReference type="KEGG" id="ddu:GF1_13480"/>
<dbReference type="PROSITE" id="PS50113">
    <property type="entry name" value="PAC"/>
    <property type="match status" value="1"/>
</dbReference>
<dbReference type="Gene3D" id="3.30.565.10">
    <property type="entry name" value="Histidine kinase-like ATPase, C-terminal domain"/>
    <property type="match status" value="1"/>
</dbReference>
<dbReference type="SUPFAM" id="SSF55874">
    <property type="entry name" value="ATPase domain of HSP90 chaperone/DNA topoisomerase II/histidine kinase"/>
    <property type="match status" value="1"/>
</dbReference>
<evidence type="ECO:0000259" key="12">
    <source>
        <dbReference type="PROSITE" id="PS50112"/>
    </source>
</evidence>
<evidence type="ECO:0000256" key="3">
    <source>
        <dbReference type="ARBA" id="ARBA00022553"/>
    </source>
</evidence>
<dbReference type="SMART" id="SM00091">
    <property type="entry name" value="PAS"/>
    <property type="match status" value="1"/>
</dbReference>
<dbReference type="GO" id="GO:0005524">
    <property type="term" value="F:ATP binding"/>
    <property type="evidence" value="ECO:0007669"/>
    <property type="project" value="UniProtKB-KW"/>
</dbReference>
<feature type="domain" description="Histidine kinase" evidence="10">
    <location>
        <begin position="166"/>
        <end position="391"/>
    </location>
</feature>
<dbReference type="AlphaFoldDB" id="A0A915U1X4"/>
<dbReference type="Pfam" id="PF00072">
    <property type="entry name" value="Response_reg"/>
    <property type="match status" value="1"/>
</dbReference>
<evidence type="ECO:0000256" key="6">
    <source>
        <dbReference type="ARBA" id="ARBA00022777"/>
    </source>
</evidence>
<keyword evidence="7" id="KW-0067">ATP-binding</keyword>
<evidence type="ECO:0000259" key="11">
    <source>
        <dbReference type="PROSITE" id="PS50110"/>
    </source>
</evidence>
<dbReference type="SUPFAM" id="SSF52172">
    <property type="entry name" value="CheY-like"/>
    <property type="match status" value="1"/>
</dbReference>
<dbReference type="Pfam" id="PF02518">
    <property type="entry name" value="HATPase_c"/>
    <property type="match status" value="1"/>
</dbReference>
<dbReference type="SUPFAM" id="SSF55785">
    <property type="entry name" value="PYP-like sensor domain (PAS domain)"/>
    <property type="match status" value="1"/>
</dbReference>
<dbReference type="Proteomes" id="UP001063350">
    <property type="component" value="Chromosome"/>
</dbReference>
<dbReference type="Pfam" id="PF13426">
    <property type="entry name" value="PAS_9"/>
    <property type="match status" value="1"/>
</dbReference>
<organism evidence="14 15">
    <name type="scientific">Desulfolithobacter dissulfuricans</name>
    <dbReference type="NCBI Taxonomy" id="2795293"/>
    <lineage>
        <taxon>Bacteria</taxon>
        <taxon>Pseudomonadati</taxon>
        <taxon>Thermodesulfobacteriota</taxon>
        <taxon>Desulfobulbia</taxon>
        <taxon>Desulfobulbales</taxon>
        <taxon>Desulfobulbaceae</taxon>
        <taxon>Desulfolithobacter</taxon>
    </lineage>
</organism>
<sequence length="530" mass="58770">MLLLREITKVKEAEILLRDREKNYLEIFNATSEAIFIHDADNGKILDANHSVSDMFGYSHEEVLQLSINDLNLGAYPYSQQEAVHLVKRAVEQGPQLFEWKARKKSGECFWTEVALKSSEVGGQRRVIAVVRDITDRKQAEQDKEKLDIKIRQVQKIEAIGTLAGGIAHDFNNILAAILGYGELALNKLPAGSPLAADIEQVLMAGTRAKELVKQILTFSRQSEHNVEPIQLHPIIKEALKLLRASIPASIEIKQDIDPNCGSVLADPTQIHQVIMNLCTNAYHAMRENGGVLSVSLLPVTIEKNDKKASSLAIAPGDYVKLEVSDTGHGIDQDTLEKIFDPYFTTKSIGEGSGMGLSVVHGIIKSIGGHIMAYSEPGMGATFNIYLPRIKYASENREIVNGESPPRGKEKILFVDDEATIAQMGRQMLESLGYRVKSLTSSQAALEEFQIHPEYYDLVITDMAMPKMTGSELTEKLLAIKQDIPIILCTGFSEMMNKDKAKSIGIREYLMKPVTMLDLAKAVREVLDKK</sequence>
<dbReference type="InterPro" id="IPR005467">
    <property type="entry name" value="His_kinase_dom"/>
</dbReference>
<evidence type="ECO:0000256" key="9">
    <source>
        <dbReference type="PROSITE-ProRule" id="PRU00169"/>
    </source>
</evidence>
<dbReference type="InterPro" id="IPR036097">
    <property type="entry name" value="HisK_dim/P_sf"/>
</dbReference>
<name>A0A915U1X4_9BACT</name>
<dbReference type="PANTHER" id="PTHR43065">
    <property type="entry name" value="SENSOR HISTIDINE KINASE"/>
    <property type="match status" value="1"/>
</dbReference>
<dbReference type="PANTHER" id="PTHR43065:SF46">
    <property type="entry name" value="C4-DICARBOXYLATE TRANSPORT SENSOR PROTEIN DCTB"/>
    <property type="match status" value="1"/>
</dbReference>